<dbReference type="InterPro" id="IPR036852">
    <property type="entry name" value="Peptidase_S8/S53_dom_sf"/>
</dbReference>
<evidence type="ECO:0000256" key="6">
    <source>
        <dbReference type="SAM" id="MobiDB-lite"/>
    </source>
</evidence>
<dbReference type="InterPro" id="IPR015500">
    <property type="entry name" value="Peptidase_S8_subtilisin-rel"/>
</dbReference>
<evidence type="ECO:0000313" key="9">
    <source>
        <dbReference type="Proteomes" id="UP000015100"/>
    </source>
</evidence>
<gene>
    <name evidence="8" type="ORF">H072_6174</name>
</gene>
<dbReference type="AlphaFoldDB" id="S8BXL4"/>
<dbReference type="Gene3D" id="3.40.50.200">
    <property type="entry name" value="Peptidase S8/S53 domain"/>
    <property type="match status" value="1"/>
</dbReference>
<organism evidence="8 9">
    <name type="scientific">Dactylellina haptotyla (strain CBS 200.50)</name>
    <name type="common">Nematode-trapping fungus</name>
    <name type="synonym">Monacrosporium haptotylum</name>
    <dbReference type="NCBI Taxonomy" id="1284197"/>
    <lineage>
        <taxon>Eukaryota</taxon>
        <taxon>Fungi</taxon>
        <taxon>Dikarya</taxon>
        <taxon>Ascomycota</taxon>
        <taxon>Pezizomycotina</taxon>
        <taxon>Orbiliomycetes</taxon>
        <taxon>Orbiliales</taxon>
        <taxon>Orbiliaceae</taxon>
        <taxon>Dactylellina</taxon>
    </lineage>
</organism>
<evidence type="ECO:0000256" key="1">
    <source>
        <dbReference type="ARBA" id="ARBA00011073"/>
    </source>
</evidence>
<feature type="active site" description="Charge relay system" evidence="5">
    <location>
        <position position="280"/>
    </location>
</feature>
<reference evidence="8 9" key="1">
    <citation type="journal article" date="2013" name="PLoS Genet.">
        <title>Genomic mechanisms accounting for the adaptation to parasitism in nematode-trapping fungi.</title>
        <authorList>
            <person name="Meerupati T."/>
            <person name="Andersson K.M."/>
            <person name="Friman E."/>
            <person name="Kumar D."/>
            <person name="Tunlid A."/>
            <person name="Ahren D."/>
        </authorList>
    </citation>
    <scope>NUCLEOTIDE SEQUENCE [LARGE SCALE GENOMIC DNA]</scope>
    <source>
        <strain evidence="8 9">CBS 200.50</strain>
    </source>
</reference>
<protein>
    <recommendedName>
        <fullName evidence="7">Peptidase S8/S53 domain-containing protein</fullName>
    </recommendedName>
</protein>
<dbReference type="PANTHER" id="PTHR43806">
    <property type="entry name" value="PEPTIDASE S8"/>
    <property type="match status" value="1"/>
</dbReference>
<dbReference type="GO" id="GO:0004252">
    <property type="term" value="F:serine-type endopeptidase activity"/>
    <property type="evidence" value="ECO:0007669"/>
    <property type="project" value="UniProtKB-UniRule"/>
</dbReference>
<keyword evidence="3 5" id="KW-0378">Hydrolase</keyword>
<dbReference type="InterPro" id="IPR023828">
    <property type="entry name" value="Peptidase_S8_Ser-AS"/>
</dbReference>
<feature type="active site" description="Charge relay system" evidence="5">
    <location>
        <position position="239"/>
    </location>
</feature>
<dbReference type="STRING" id="1284197.S8BXL4"/>
<feature type="region of interest" description="Disordered" evidence="6">
    <location>
        <begin position="516"/>
        <end position="612"/>
    </location>
</feature>
<keyword evidence="9" id="KW-1185">Reference proteome</keyword>
<comment type="caution">
    <text evidence="8">The sequence shown here is derived from an EMBL/GenBank/DDBJ whole genome shotgun (WGS) entry which is preliminary data.</text>
</comment>
<proteinExistence type="inferred from homology"/>
<dbReference type="CDD" id="cd00306">
    <property type="entry name" value="Peptidases_S8_S53"/>
    <property type="match status" value="1"/>
</dbReference>
<name>S8BXL4_DACHA</name>
<evidence type="ECO:0000256" key="5">
    <source>
        <dbReference type="PROSITE-ProRule" id="PRU01240"/>
    </source>
</evidence>
<evidence type="ECO:0000313" key="8">
    <source>
        <dbReference type="EMBL" id="EPS40072.1"/>
    </source>
</evidence>
<evidence type="ECO:0000256" key="3">
    <source>
        <dbReference type="ARBA" id="ARBA00022801"/>
    </source>
</evidence>
<comment type="similarity">
    <text evidence="1 5">Belongs to the peptidase S8 family.</text>
</comment>
<dbReference type="InterPro" id="IPR000209">
    <property type="entry name" value="Peptidase_S8/S53_dom"/>
</dbReference>
<dbReference type="Pfam" id="PF00082">
    <property type="entry name" value="Peptidase_S8"/>
    <property type="match status" value="1"/>
</dbReference>
<dbReference type="PROSITE" id="PS51892">
    <property type="entry name" value="SUBTILASE"/>
    <property type="match status" value="1"/>
</dbReference>
<dbReference type="eggNOG" id="ENOG502SX10">
    <property type="taxonomic scope" value="Eukaryota"/>
</dbReference>
<accession>S8BXL4</accession>
<dbReference type="PROSITE" id="PS00138">
    <property type="entry name" value="SUBTILASE_SER"/>
    <property type="match status" value="1"/>
</dbReference>
<keyword evidence="4 5" id="KW-0720">Serine protease</keyword>
<dbReference type="InterPro" id="IPR050131">
    <property type="entry name" value="Peptidase_S8_subtilisin-like"/>
</dbReference>
<dbReference type="GO" id="GO:0006508">
    <property type="term" value="P:proteolysis"/>
    <property type="evidence" value="ECO:0007669"/>
    <property type="project" value="UniProtKB-KW"/>
</dbReference>
<feature type="region of interest" description="Disordered" evidence="6">
    <location>
        <begin position="18"/>
        <end position="77"/>
    </location>
</feature>
<dbReference type="SUPFAM" id="SSF52743">
    <property type="entry name" value="Subtilisin-like"/>
    <property type="match status" value="1"/>
</dbReference>
<dbReference type="SUPFAM" id="SSF48371">
    <property type="entry name" value="ARM repeat"/>
    <property type="match status" value="1"/>
</dbReference>
<dbReference type="OrthoDB" id="5412636at2759"/>
<dbReference type="PANTHER" id="PTHR43806:SF11">
    <property type="entry name" value="CEREVISIN-RELATED"/>
    <property type="match status" value="1"/>
</dbReference>
<dbReference type="Proteomes" id="UP000015100">
    <property type="component" value="Unassembled WGS sequence"/>
</dbReference>
<evidence type="ECO:0000256" key="4">
    <source>
        <dbReference type="ARBA" id="ARBA00022825"/>
    </source>
</evidence>
<dbReference type="EMBL" id="AQGS01000439">
    <property type="protein sequence ID" value="EPS40072.1"/>
    <property type="molecule type" value="Genomic_DNA"/>
</dbReference>
<evidence type="ECO:0000256" key="2">
    <source>
        <dbReference type="ARBA" id="ARBA00022670"/>
    </source>
</evidence>
<sequence>MASKIKYELEDFETYNLPSITAPNEKGTKRKRQGGTVVKTEPSDSIPAADDVAPCAEKPKRGRKPGLRQQGNNNTEVHRLFEERFKTGSNPKRIENRYFAIKDRVLLNDWEERMLLQAIEEVEKDIAGVVIRRFKELSNGKTVTKAYQAVGSETHQVRRIEKPDLILSEGSEGKKSRRWDTYSTNQTLQKRETVSRDAPFTLRQISQGRSGVPGYARDVPEKYHYDNREGEGVNVYIMDCGCDTTHSQFAHVETGKWRVLWGDEKKEGQQLKEFDEKLAHGTMVASKIFSDYGGTARKANPIIVPITSDKNYNIPDLPYFARGLSEVFRDVRERGDQKSAIIVMSFGFDVLVTQWGPQEQALLQNILIMLNDLRKMKNVLGTIGAGNDEGVSRARFPAQIGEYMWSAFNVIGGIDQGGKRIFQTDDFVYFNAPADKVWVAVTETAANSQTKKLAVDDRGGVVASGTSLAAPAVAGVLATFISKGMTARQARKLMGKIAHPRRPLSEIDPTYRYPLAVYNNEDPTDSYEAGEEDETDDGDSMEDDDDDDGEYDDEMYDEDESDEDGDDEGDPGLMDYEVEWRPCDNDAPQKRDVSNSPATATTKSGRNSKSRMTITRTRACNTETPLVTALPEIKPLPMKPYVYDEVLCKMCRDAKGENPVNGVIWILSDCPCK</sequence>
<feature type="compositionally biased region" description="Acidic residues" evidence="6">
    <location>
        <begin position="522"/>
        <end position="570"/>
    </location>
</feature>
<evidence type="ECO:0000259" key="7">
    <source>
        <dbReference type="Pfam" id="PF00082"/>
    </source>
</evidence>
<feature type="active site" description="Charge relay system" evidence="5">
    <location>
        <position position="467"/>
    </location>
</feature>
<feature type="compositionally biased region" description="Basic and acidic residues" evidence="6">
    <location>
        <begin position="578"/>
        <end position="593"/>
    </location>
</feature>
<dbReference type="HOGENOM" id="CLU_408265_0_0_1"/>
<feature type="domain" description="Peptidase S8/S53" evidence="7">
    <location>
        <begin position="230"/>
        <end position="495"/>
    </location>
</feature>
<feature type="compositionally biased region" description="Polar residues" evidence="6">
    <location>
        <begin position="594"/>
        <end position="612"/>
    </location>
</feature>
<dbReference type="InterPro" id="IPR016024">
    <property type="entry name" value="ARM-type_fold"/>
</dbReference>
<reference evidence="9" key="2">
    <citation type="submission" date="2013-04" db="EMBL/GenBank/DDBJ databases">
        <title>Genomic mechanisms accounting for the adaptation to parasitism in nematode-trapping fungi.</title>
        <authorList>
            <person name="Ahren D.G."/>
        </authorList>
    </citation>
    <scope>NUCLEOTIDE SEQUENCE [LARGE SCALE GENOMIC DNA]</scope>
    <source>
        <strain evidence="9">CBS 200.50</strain>
    </source>
</reference>
<dbReference type="PRINTS" id="PR00723">
    <property type="entry name" value="SUBTILISIN"/>
</dbReference>
<keyword evidence="2 5" id="KW-0645">Protease</keyword>